<evidence type="ECO:0000256" key="1">
    <source>
        <dbReference type="ARBA" id="ARBA00022845"/>
    </source>
</evidence>
<gene>
    <name evidence="6" type="ORF">DL546_002686</name>
</gene>
<evidence type="ECO:0000256" key="2">
    <source>
        <dbReference type="ARBA" id="ARBA00024023"/>
    </source>
</evidence>
<dbReference type="CDD" id="cd09902">
    <property type="entry name" value="H3TH_MKT1"/>
    <property type="match status" value="1"/>
</dbReference>
<dbReference type="PANTHER" id="PTHR11081">
    <property type="entry name" value="FLAP ENDONUCLEASE FAMILY MEMBER"/>
    <property type="match status" value="1"/>
</dbReference>
<evidence type="ECO:0000259" key="5">
    <source>
        <dbReference type="Pfam" id="PF12247"/>
    </source>
</evidence>
<dbReference type="GO" id="GO:0003730">
    <property type="term" value="F:mRNA 3'-UTR binding"/>
    <property type="evidence" value="ECO:0007669"/>
    <property type="project" value="TreeGrafter"/>
</dbReference>
<comment type="caution">
    <text evidence="6">The sequence shown here is derived from an EMBL/GenBank/DDBJ whole genome shotgun (WGS) entry which is preliminary data.</text>
</comment>
<dbReference type="SUPFAM" id="SSF88723">
    <property type="entry name" value="PIN domain-like"/>
    <property type="match status" value="1"/>
</dbReference>
<feature type="domain" description="XPG N-terminal" evidence="3">
    <location>
        <begin position="15"/>
        <end position="91"/>
    </location>
</feature>
<dbReference type="InterPro" id="IPR037314">
    <property type="entry name" value="MKT1_H3TH"/>
</dbReference>
<protein>
    <recommendedName>
        <fullName evidence="8">XPG N-terminal domain-containing protein</fullName>
    </recommendedName>
</protein>
<feature type="domain" description="Post-transcriptional regulator MKT1 N-terminal" evidence="5">
    <location>
        <begin position="315"/>
        <end position="403"/>
    </location>
</feature>
<evidence type="ECO:0000313" key="6">
    <source>
        <dbReference type="EMBL" id="RKU41871.1"/>
    </source>
</evidence>
<dbReference type="CDD" id="cd09858">
    <property type="entry name" value="PIN_MKT1"/>
    <property type="match status" value="1"/>
</dbReference>
<dbReference type="InterPro" id="IPR006084">
    <property type="entry name" value="XPG/Rad2"/>
</dbReference>
<keyword evidence="7" id="KW-1185">Reference proteome</keyword>
<dbReference type="Pfam" id="PF00752">
    <property type="entry name" value="XPG_N"/>
    <property type="match status" value="1"/>
</dbReference>
<dbReference type="Pfam" id="PF12247">
    <property type="entry name" value="MKT1_N"/>
    <property type="match status" value="1"/>
</dbReference>
<dbReference type="Gene3D" id="3.40.50.1010">
    <property type="entry name" value="5'-nuclease"/>
    <property type="match status" value="1"/>
</dbReference>
<proteinExistence type="inferred from homology"/>
<evidence type="ECO:0008006" key="8">
    <source>
        <dbReference type="Google" id="ProtNLM"/>
    </source>
</evidence>
<accession>A0A420Y1Y1</accession>
<dbReference type="Pfam" id="PF12246">
    <property type="entry name" value="MKT1_C"/>
    <property type="match status" value="1"/>
</dbReference>
<dbReference type="GO" id="GO:0004518">
    <property type="term" value="F:nuclease activity"/>
    <property type="evidence" value="ECO:0007669"/>
    <property type="project" value="InterPro"/>
</dbReference>
<keyword evidence="1" id="KW-0810">Translation regulation</keyword>
<dbReference type="InterPro" id="IPR022040">
    <property type="entry name" value="MKT1_N"/>
</dbReference>
<dbReference type="Proteomes" id="UP000275385">
    <property type="component" value="Unassembled WGS sequence"/>
</dbReference>
<name>A0A420Y1Y1_9PEZI</name>
<dbReference type="InterPro" id="IPR029060">
    <property type="entry name" value="PIN-like_dom_sf"/>
</dbReference>
<dbReference type="AlphaFoldDB" id="A0A420Y1Y1"/>
<evidence type="ECO:0000259" key="3">
    <source>
        <dbReference type="Pfam" id="PF00752"/>
    </source>
</evidence>
<dbReference type="EMBL" id="QVQW01000066">
    <property type="protein sequence ID" value="RKU41871.1"/>
    <property type="molecule type" value="Genomic_DNA"/>
</dbReference>
<organism evidence="6 7">
    <name type="scientific">Coniochaeta pulveracea</name>
    <dbReference type="NCBI Taxonomy" id="177199"/>
    <lineage>
        <taxon>Eukaryota</taxon>
        <taxon>Fungi</taxon>
        <taxon>Dikarya</taxon>
        <taxon>Ascomycota</taxon>
        <taxon>Pezizomycotina</taxon>
        <taxon>Sordariomycetes</taxon>
        <taxon>Sordariomycetidae</taxon>
        <taxon>Coniochaetales</taxon>
        <taxon>Coniochaetaceae</taxon>
        <taxon>Coniochaeta</taxon>
    </lineage>
</organism>
<dbReference type="InterPro" id="IPR006085">
    <property type="entry name" value="XPG_DNA_repair_N"/>
</dbReference>
<evidence type="ECO:0000313" key="7">
    <source>
        <dbReference type="Proteomes" id="UP000275385"/>
    </source>
</evidence>
<reference evidence="6 7" key="1">
    <citation type="submission" date="2018-08" db="EMBL/GenBank/DDBJ databases">
        <title>Draft genome of the lignicolous fungus Coniochaeta pulveracea.</title>
        <authorList>
            <person name="Borstlap C.J."/>
            <person name="De Witt R.N."/>
            <person name="Botha A."/>
            <person name="Volschenk H."/>
        </authorList>
    </citation>
    <scope>NUCLEOTIDE SEQUENCE [LARGE SCALE GENOMIC DNA]</scope>
    <source>
        <strain evidence="6 7">CAB683</strain>
    </source>
</reference>
<evidence type="ECO:0000259" key="4">
    <source>
        <dbReference type="Pfam" id="PF12246"/>
    </source>
</evidence>
<dbReference type="PANTHER" id="PTHR11081:SF32">
    <property type="entry name" value="POST-TRANSCRIPTIONAL REGULATOR MKT1"/>
    <property type="match status" value="1"/>
</dbReference>
<dbReference type="GO" id="GO:0006417">
    <property type="term" value="P:regulation of translation"/>
    <property type="evidence" value="ECO:0007669"/>
    <property type="project" value="UniProtKB-KW"/>
</dbReference>
<feature type="domain" description="Post-transcriptional regulator MKT1 C-terminal" evidence="4">
    <location>
        <begin position="485"/>
        <end position="729"/>
    </location>
</feature>
<dbReference type="STRING" id="177199.A0A420Y1Y1"/>
<dbReference type="InterPro" id="IPR022039">
    <property type="entry name" value="MKT1_C"/>
</dbReference>
<comment type="similarity">
    <text evidence="2">Belongs to the XPG/RAD2 endonuclease family.</text>
</comment>
<sequence>MPTLQEDSWINQQAVPHQLSELEDCSIAIDATYYLKTFLDHPSSHEPLLPALGGVYGIKKHIESDLDQWEAHKITPFFVFDGQPLKGQDEVLIARGRKAIDKTDAAWGLYVNNRANECVEAFGADVGGFTTDKLYPLLQDLLKQRRLHFLVAPHNAAAQIAYLDMIDSDQCAGIMGSQELLLYPINDCVIRSMNWKDNTVTAISKSHLLLTLNVSEQLFVDAFLATGTTFLPPFPGVADPTIYRSQPPTIRDTLTILRTTDGSVTAACASFNDVILRDDRNWLDKFRQARMAVTHFIYIAESGEIKVNDYDHLTKDNFEYLGLQLPPELFHYLNTGLIGPRILSWITHLQITVLPTIDGVDSPEYRKLVTSQVRPIKEQAMGLVSSRLSRGISHRPAKMRVWYDQNYTHTINLADLSSISSTPGWVGWDVKDGVLKEHNPHFSAGSVASEVLSLRNADVVKSTIPTGKVKNIESSDSLVTLALWRLLHLRGYVNDSHTLTTWGNALATAITSLQSTVQQYPDVLHLYEALLVAFELIRFDLLNTKNKHTELQSLPTNGTDEDRNSLLLISRCACLLSLRHQPKGYTGLLDKNLLHFRSLVSEVRSADRELTEALLVNMFTSAVASRDRSDNWELSHRLPFLDDPSVALGIAVHAYLDDIRPEDSPEDKSGKLQVCAEQKVPHATHLKEDLDIAFSFFNALQAGLQTLESKDIPTADREAWDNAAGYLKQRRQEQD</sequence>
<dbReference type="OrthoDB" id="17262at2759"/>